<dbReference type="AlphaFoldDB" id="A0A6G3QZN2"/>
<feature type="region of interest" description="Disordered" evidence="1">
    <location>
        <begin position="39"/>
        <end position="80"/>
    </location>
</feature>
<proteinExistence type="predicted"/>
<name>A0A6G3QZN2_9ACTN</name>
<evidence type="ECO:0000313" key="2">
    <source>
        <dbReference type="EMBL" id="NEA88812.1"/>
    </source>
</evidence>
<comment type="caution">
    <text evidence="2">The sequence shown here is derived from an EMBL/GenBank/DDBJ whole genome shotgun (WGS) entry which is preliminary data.</text>
</comment>
<feature type="non-terminal residue" evidence="2">
    <location>
        <position position="80"/>
    </location>
</feature>
<feature type="compositionally biased region" description="Low complexity" evidence="1">
    <location>
        <begin position="39"/>
        <end position="53"/>
    </location>
</feature>
<gene>
    <name evidence="2" type="ORF">G3I53_22905</name>
</gene>
<protein>
    <submittedName>
        <fullName evidence="2">Uncharacterized protein</fullName>
    </submittedName>
</protein>
<reference evidence="2" key="1">
    <citation type="submission" date="2020-01" db="EMBL/GenBank/DDBJ databases">
        <title>Insect and environment-associated Actinomycetes.</title>
        <authorList>
            <person name="Currrie C."/>
            <person name="Chevrette M."/>
            <person name="Carlson C."/>
            <person name="Stubbendieck R."/>
            <person name="Wendt-Pienkowski E."/>
        </authorList>
    </citation>
    <scope>NUCLEOTIDE SEQUENCE</scope>
    <source>
        <strain evidence="2">SID14436</strain>
    </source>
</reference>
<dbReference type="EMBL" id="JAAGMD010000651">
    <property type="protein sequence ID" value="NEA88812.1"/>
    <property type="molecule type" value="Genomic_DNA"/>
</dbReference>
<feature type="non-terminal residue" evidence="2">
    <location>
        <position position="1"/>
    </location>
</feature>
<feature type="compositionally biased region" description="Low complexity" evidence="1">
    <location>
        <begin position="63"/>
        <end position="80"/>
    </location>
</feature>
<sequence length="80" mass="7874">GEHTAPGQDVTGQWSIPVARGDLPDESGEFTASALVEQWGGTPPATLPGGAPAPWAPAPVAIGTPWGPGVPGVPQDDGPA</sequence>
<accession>A0A6G3QZN2</accession>
<evidence type="ECO:0000256" key="1">
    <source>
        <dbReference type="SAM" id="MobiDB-lite"/>
    </source>
</evidence>
<feature type="region of interest" description="Disordered" evidence="1">
    <location>
        <begin position="1"/>
        <end position="26"/>
    </location>
</feature>
<organism evidence="2">
    <name type="scientific">Streptomyces sp. SID14436</name>
    <dbReference type="NCBI Taxonomy" id="2706070"/>
    <lineage>
        <taxon>Bacteria</taxon>
        <taxon>Bacillati</taxon>
        <taxon>Actinomycetota</taxon>
        <taxon>Actinomycetes</taxon>
        <taxon>Kitasatosporales</taxon>
        <taxon>Streptomycetaceae</taxon>
        <taxon>Streptomyces</taxon>
    </lineage>
</organism>